<gene>
    <name evidence="4" type="primary">ulaD</name>
    <name evidence="4" type="ORF">NCTC10194_00458</name>
</gene>
<accession>A0A449AVA6</accession>
<dbReference type="Proteomes" id="UP000290815">
    <property type="component" value="Chromosome"/>
</dbReference>
<dbReference type="PANTHER" id="PTHR35039:SF3">
    <property type="entry name" value="3-KETO-L-GULONATE-6-PHOSPHATE DECARBOXYLASE SGBH-RELATED"/>
    <property type="match status" value="1"/>
</dbReference>
<dbReference type="GO" id="GO:0006207">
    <property type="term" value="P:'de novo' pyrimidine nucleobase biosynthetic process"/>
    <property type="evidence" value="ECO:0007669"/>
    <property type="project" value="InterPro"/>
</dbReference>
<evidence type="ECO:0000256" key="1">
    <source>
        <dbReference type="ARBA" id="ARBA00023239"/>
    </source>
</evidence>
<keyword evidence="2" id="KW-0119">Carbohydrate metabolism</keyword>
<protein>
    <submittedName>
        <fullName evidence="4">Probable 3-keto-L-gulonate-6-phosphate decarboxylase</fullName>
        <ecNumber evidence="4">4.1.1.85</ecNumber>
    </submittedName>
</protein>
<dbReference type="NCBIfam" id="NF009832">
    <property type="entry name" value="PRK13306.1"/>
    <property type="match status" value="1"/>
</dbReference>
<feature type="domain" description="Orotidine 5'-phosphate decarboxylase" evidence="3">
    <location>
        <begin position="5"/>
        <end position="209"/>
    </location>
</feature>
<reference evidence="4 5" key="1">
    <citation type="submission" date="2019-01" db="EMBL/GenBank/DDBJ databases">
        <authorList>
            <consortium name="Pathogen Informatics"/>
        </authorList>
    </citation>
    <scope>NUCLEOTIDE SEQUENCE [LARGE SCALE GENOMIC DNA]</scope>
    <source>
        <strain evidence="4 5">NCTC10194</strain>
    </source>
</reference>
<sequence length="218" mass="24055">MAKPLLQIALDNLTIEDAIASAKKVEKYIDVIEVGTILIASEGKKAIKALKEAFPNKIIVADGKIADAGKVFGKMFFENGADFTTCICAAELPTIVETMKVAKEYKDSNEVQIEMTSNFTWEQAEQWAKAGVPQVVWHRSRDSQASGVKWGERDINAVAKLSEMGFKVTVTGGVALEDIKLFKDIPIYIFIAGRSLRDAENPEAAAKAFKDEFEKYWG</sequence>
<dbReference type="FunFam" id="3.20.20.70:FF:000022">
    <property type="entry name" value="3-keto-L-gulonate-6-phosphate decarboxylase UlaD"/>
    <property type="match status" value="1"/>
</dbReference>
<evidence type="ECO:0000259" key="3">
    <source>
        <dbReference type="SMART" id="SM00934"/>
    </source>
</evidence>
<dbReference type="GO" id="GO:0019854">
    <property type="term" value="P:L-ascorbic acid catabolic process"/>
    <property type="evidence" value="ECO:0007669"/>
    <property type="project" value="TreeGrafter"/>
</dbReference>
<dbReference type="CDD" id="cd04726">
    <property type="entry name" value="KGPDC_HPS"/>
    <property type="match status" value="1"/>
</dbReference>
<name>A0A449AVA6_9BACT</name>
<organism evidence="4 5">
    <name type="scientific">Mycoplasmopsis glycophila</name>
    <dbReference type="NCBI Taxonomy" id="171285"/>
    <lineage>
        <taxon>Bacteria</taxon>
        <taxon>Bacillati</taxon>
        <taxon>Mycoplasmatota</taxon>
        <taxon>Mycoplasmoidales</taxon>
        <taxon>Metamycoplasmataceae</taxon>
        <taxon>Mycoplasmopsis</taxon>
    </lineage>
</organism>
<dbReference type="InterPro" id="IPR011060">
    <property type="entry name" value="RibuloseP-bd_barrel"/>
</dbReference>
<dbReference type="RefSeq" id="WP_027333395.1">
    <property type="nucleotide sequence ID" value="NZ_LR215024.1"/>
</dbReference>
<dbReference type="Gene3D" id="3.20.20.70">
    <property type="entry name" value="Aldolase class I"/>
    <property type="match status" value="1"/>
</dbReference>
<dbReference type="EMBL" id="LR215024">
    <property type="protein sequence ID" value="VEU70469.1"/>
    <property type="molecule type" value="Genomic_DNA"/>
</dbReference>
<dbReference type="PANTHER" id="PTHR35039">
    <property type="entry name" value="3-KETO-L-GULONATE-6-PHOSPHATE DECARBOXYLASE SGBH-RELATED"/>
    <property type="match status" value="1"/>
</dbReference>
<dbReference type="InterPro" id="IPR001754">
    <property type="entry name" value="OMPdeCOase_dom"/>
</dbReference>
<dbReference type="GO" id="GO:0033982">
    <property type="term" value="F:3-dehydro-L-gulonate-6-phosphate decarboxylase activity"/>
    <property type="evidence" value="ECO:0007669"/>
    <property type="project" value="UniProtKB-EC"/>
</dbReference>
<evidence type="ECO:0000256" key="2">
    <source>
        <dbReference type="ARBA" id="ARBA00023277"/>
    </source>
</evidence>
<dbReference type="InterPro" id="IPR041710">
    <property type="entry name" value="HPS/KGPDC"/>
</dbReference>
<dbReference type="InterPro" id="IPR013785">
    <property type="entry name" value="Aldolase_TIM"/>
</dbReference>
<evidence type="ECO:0000313" key="5">
    <source>
        <dbReference type="Proteomes" id="UP000290815"/>
    </source>
</evidence>
<dbReference type="EC" id="4.1.1.85" evidence="4"/>
<dbReference type="AlphaFoldDB" id="A0A449AVA6"/>
<keyword evidence="1 4" id="KW-0456">Lyase</keyword>
<dbReference type="SUPFAM" id="SSF51366">
    <property type="entry name" value="Ribulose-phoshate binding barrel"/>
    <property type="match status" value="1"/>
</dbReference>
<dbReference type="KEGG" id="mgly:NCTC10194_00458"/>
<evidence type="ECO:0000313" key="4">
    <source>
        <dbReference type="EMBL" id="VEU70469.1"/>
    </source>
</evidence>
<dbReference type="SMART" id="SM00934">
    <property type="entry name" value="OMPdecase"/>
    <property type="match status" value="1"/>
</dbReference>
<keyword evidence="5" id="KW-1185">Reference proteome</keyword>
<dbReference type="GO" id="GO:0004590">
    <property type="term" value="F:orotidine-5'-phosphate decarboxylase activity"/>
    <property type="evidence" value="ECO:0007669"/>
    <property type="project" value="InterPro"/>
</dbReference>
<proteinExistence type="predicted"/>
<dbReference type="Pfam" id="PF00215">
    <property type="entry name" value="OMPdecase"/>
    <property type="match status" value="1"/>
</dbReference>